<dbReference type="RefSeq" id="WP_106336295.1">
    <property type="nucleotide sequence ID" value="NZ_PVZS01000008.1"/>
</dbReference>
<gene>
    <name evidence="4" type="ORF">SLNSH_08710</name>
</gene>
<dbReference type="Proteomes" id="UP000239772">
    <property type="component" value="Unassembled WGS sequence"/>
</dbReference>
<evidence type="ECO:0000313" key="4">
    <source>
        <dbReference type="EMBL" id="PSC05285.1"/>
    </source>
</evidence>
<sequence length="177" mass="19897">MQRPYATLAGYNAWANRRLYDAVARLPDADYRADRGAFFKSLHGTLNHLLVADRIWMRRFTGEGESYKQLNLILFDSLADLRAAREAEDARILRYAQGLTDEALSGAIRYSRVSSPEVFEQPLAPALDHFFNHQAHHRGQAHAILTGLGAEAPELDLLFYHRESGEGAARKVEDATS</sequence>
<dbReference type="Pfam" id="PF05163">
    <property type="entry name" value="DinB"/>
    <property type="match status" value="1"/>
</dbReference>
<evidence type="ECO:0000256" key="3">
    <source>
        <dbReference type="PIRSR" id="PIRSR607837-1"/>
    </source>
</evidence>
<proteinExistence type="inferred from homology"/>
<feature type="binding site" evidence="3">
    <location>
        <position position="133"/>
    </location>
    <ligand>
        <name>a divalent metal cation</name>
        <dbReference type="ChEBI" id="CHEBI:60240"/>
    </ligand>
</feature>
<organism evidence="4 5">
    <name type="scientific">Alsobacter soli</name>
    <dbReference type="NCBI Taxonomy" id="2109933"/>
    <lineage>
        <taxon>Bacteria</taxon>
        <taxon>Pseudomonadati</taxon>
        <taxon>Pseudomonadota</taxon>
        <taxon>Alphaproteobacteria</taxon>
        <taxon>Hyphomicrobiales</taxon>
        <taxon>Alsobacteraceae</taxon>
        <taxon>Alsobacter</taxon>
    </lineage>
</organism>
<accession>A0A2T1HUF0</accession>
<dbReference type="InterPro" id="IPR007837">
    <property type="entry name" value="DinB"/>
</dbReference>
<reference evidence="5" key="1">
    <citation type="submission" date="2018-03" db="EMBL/GenBank/DDBJ databases">
        <authorList>
            <person name="Sun L."/>
            <person name="Liu H."/>
            <person name="Chen W."/>
            <person name="Huang K."/>
            <person name="Liu W."/>
            <person name="Gao X."/>
        </authorList>
    </citation>
    <scope>NUCLEOTIDE SEQUENCE [LARGE SCALE GENOMIC DNA]</scope>
    <source>
        <strain evidence="5">SH9</strain>
    </source>
</reference>
<dbReference type="PANTHER" id="PTHR37302">
    <property type="entry name" value="SLR1116 PROTEIN"/>
    <property type="match status" value="1"/>
</dbReference>
<keyword evidence="5" id="KW-1185">Reference proteome</keyword>
<dbReference type="InterPro" id="IPR034660">
    <property type="entry name" value="DinB/YfiT-like"/>
</dbReference>
<dbReference type="GO" id="GO:0046872">
    <property type="term" value="F:metal ion binding"/>
    <property type="evidence" value="ECO:0007669"/>
    <property type="project" value="UniProtKB-KW"/>
</dbReference>
<evidence type="ECO:0000256" key="2">
    <source>
        <dbReference type="ARBA" id="ARBA00022723"/>
    </source>
</evidence>
<feature type="binding site" evidence="3">
    <location>
        <position position="137"/>
    </location>
    <ligand>
        <name>a divalent metal cation</name>
        <dbReference type="ChEBI" id="CHEBI:60240"/>
    </ligand>
</feature>
<evidence type="ECO:0000256" key="1">
    <source>
        <dbReference type="ARBA" id="ARBA00008635"/>
    </source>
</evidence>
<protein>
    <submittedName>
        <fullName evidence="4">Damage-inducible protein DinB</fullName>
    </submittedName>
</protein>
<evidence type="ECO:0000313" key="5">
    <source>
        <dbReference type="Proteomes" id="UP000239772"/>
    </source>
</evidence>
<dbReference type="OrthoDB" id="9807509at2"/>
<dbReference type="EMBL" id="PVZS01000008">
    <property type="protein sequence ID" value="PSC05285.1"/>
    <property type="molecule type" value="Genomic_DNA"/>
</dbReference>
<comment type="caution">
    <text evidence="4">The sequence shown here is derived from an EMBL/GenBank/DDBJ whole genome shotgun (WGS) entry which is preliminary data.</text>
</comment>
<dbReference type="AlphaFoldDB" id="A0A2T1HUF0"/>
<dbReference type="PANTHER" id="PTHR37302:SF1">
    <property type="entry name" value="PROTEIN DINB"/>
    <property type="match status" value="1"/>
</dbReference>
<feature type="binding site" evidence="3">
    <location>
        <position position="48"/>
    </location>
    <ligand>
        <name>a divalent metal cation</name>
        <dbReference type="ChEBI" id="CHEBI:60240"/>
    </ligand>
</feature>
<name>A0A2T1HUF0_9HYPH</name>
<dbReference type="Gene3D" id="1.20.120.450">
    <property type="entry name" value="dinb family like domain"/>
    <property type="match status" value="1"/>
</dbReference>
<dbReference type="SUPFAM" id="SSF109854">
    <property type="entry name" value="DinB/YfiT-like putative metalloenzymes"/>
    <property type="match status" value="1"/>
</dbReference>
<keyword evidence="2 3" id="KW-0479">Metal-binding</keyword>
<comment type="similarity">
    <text evidence="1">Belongs to the DinB family.</text>
</comment>